<evidence type="ECO:0000313" key="2">
    <source>
        <dbReference type="Proteomes" id="UP000236319"/>
    </source>
</evidence>
<organism evidence="1 2">
    <name type="scientific">Babesia ovata</name>
    <dbReference type="NCBI Taxonomy" id="189622"/>
    <lineage>
        <taxon>Eukaryota</taxon>
        <taxon>Sar</taxon>
        <taxon>Alveolata</taxon>
        <taxon>Apicomplexa</taxon>
        <taxon>Aconoidasida</taxon>
        <taxon>Piroplasmida</taxon>
        <taxon>Babesiidae</taxon>
        <taxon>Babesia</taxon>
    </lineage>
</organism>
<name>A0A2H6KHY7_9APIC</name>
<evidence type="ECO:0000313" key="1">
    <source>
        <dbReference type="EMBL" id="GBE62604.1"/>
    </source>
</evidence>
<protein>
    <submittedName>
        <fullName evidence="1">Uncharacterized protein</fullName>
    </submittedName>
</protein>
<dbReference type="VEuPathDB" id="PiroplasmaDB:BOVATA_040970"/>
<dbReference type="Proteomes" id="UP000236319">
    <property type="component" value="Unassembled WGS sequence"/>
</dbReference>
<dbReference type="EMBL" id="BDSA01000005">
    <property type="protein sequence ID" value="GBE62604.1"/>
    <property type="molecule type" value="Genomic_DNA"/>
</dbReference>
<reference evidence="1 2" key="1">
    <citation type="journal article" date="2017" name="BMC Genomics">
        <title>Whole-genome assembly of Babesia ovata and comparative genomics between closely related pathogens.</title>
        <authorList>
            <person name="Yamagishi J."/>
            <person name="Asada M."/>
            <person name="Hakimi H."/>
            <person name="Tanaka T.Q."/>
            <person name="Sugimoto C."/>
            <person name="Kawazu S."/>
        </authorList>
    </citation>
    <scope>NUCLEOTIDE SEQUENCE [LARGE SCALE GENOMIC DNA]</scope>
    <source>
        <strain evidence="1 2">Miyake</strain>
    </source>
</reference>
<keyword evidence="2" id="KW-1185">Reference proteome</keyword>
<dbReference type="AlphaFoldDB" id="A0A2H6KHY7"/>
<accession>A0A2H6KHY7</accession>
<gene>
    <name evidence="1" type="ORF">BOVATA_040970</name>
</gene>
<comment type="caution">
    <text evidence="1">The sequence shown here is derived from an EMBL/GenBank/DDBJ whole genome shotgun (WGS) entry which is preliminary data.</text>
</comment>
<proteinExistence type="predicted"/>
<dbReference type="RefSeq" id="XP_028868847.1">
    <property type="nucleotide sequence ID" value="XM_029013014.1"/>
</dbReference>
<sequence>MQLIPEIMEERDNLPGGARRPSGDAVELGGQCEQGILAAAGGTEDGVEMFASLVRCRQILFCESHVDTALETDVTRVEGMRLELGVRGVSQEVLEGGVGGDIMAILTILPATLRGDLRTLRLQERQLVVAGVDVVPQLAEEGATIRVIGLVGVPGR</sequence>
<dbReference type="GeneID" id="39876374"/>